<proteinExistence type="predicted"/>
<keyword evidence="3" id="KW-1185">Reference proteome</keyword>
<organism evidence="2 3">
    <name type="scientific">Heterodera trifolii</name>
    <dbReference type="NCBI Taxonomy" id="157864"/>
    <lineage>
        <taxon>Eukaryota</taxon>
        <taxon>Metazoa</taxon>
        <taxon>Ecdysozoa</taxon>
        <taxon>Nematoda</taxon>
        <taxon>Chromadorea</taxon>
        <taxon>Rhabditida</taxon>
        <taxon>Tylenchina</taxon>
        <taxon>Tylenchomorpha</taxon>
        <taxon>Tylenchoidea</taxon>
        <taxon>Heteroderidae</taxon>
        <taxon>Heteroderinae</taxon>
        <taxon>Heterodera</taxon>
    </lineage>
</organism>
<dbReference type="AlphaFoldDB" id="A0ABD2JEI2"/>
<dbReference type="Gene3D" id="3.90.105.20">
    <property type="match status" value="1"/>
</dbReference>
<evidence type="ECO:0000313" key="2">
    <source>
        <dbReference type="EMBL" id="KAL3089011.1"/>
    </source>
</evidence>
<dbReference type="InterPro" id="IPR043164">
    <property type="entry name" value="Ribosomal_uL10-like_insert_sf"/>
</dbReference>
<comment type="caution">
    <text evidence="2">The sequence shown here is derived from an EMBL/GenBank/DDBJ whole genome shotgun (WGS) entry which is preliminary data.</text>
</comment>
<sequence length="198" mass="21955">MVPHFMECHLISEANLKIVQLLLIVFAANRQKNDSAFSASTSVGIDSHRRINNLSAVRCDQKQDEHQLFCWNISNYQKNGPPTFQAEFAYFLRQKHLMAVALGKSAQDEQNFNEHTEAEFAQAGAVASADISLLAGQFPAELHLHGAMEPQLRNLGMPTRLENAVSGRGPGQHFEAVRPPIAPIPRPSARSMEQKEGI</sequence>
<dbReference type="Proteomes" id="UP001620626">
    <property type="component" value="Unassembled WGS sequence"/>
</dbReference>
<evidence type="ECO:0000256" key="1">
    <source>
        <dbReference type="SAM" id="MobiDB-lite"/>
    </source>
</evidence>
<evidence type="ECO:0000313" key="3">
    <source>
        <dbReference type="Proteomes" id="UP001620626"/>
    </source>
</evidence>
<feature type="region of interest" description="Disordered" evidence="1">
    <location>
        <begin position="164"/>
        <end position="198"/>
    </location>
</feature>
<dbReference type="EMBL" id="JBICBT010000991">
    <property type="protein sequence ID" value="KAL3089011.1"/>
    <property type="molecule type" value="Genomic_DNA"/>
</dbReference>
<reference evidence="2 3" key="1">
    <citation type="submission" date="2024-10" db="EMBL/GenBank/DDBJ databases">
        <authorList>
            <person name="Kim D."/>
        </authorList>
    </citation>
    <scope>NUCLEOTIDE SEQUENCE [LARGE SCALE GENOMIC DNA]</scope>
    <source>
        <strain evidence="2">BH-2024</strain>
    </source>
</reference>
<name>A0ABD2JEI2_9BILA</name>
<accession>A0ABD2JEI2</accession>
<gene>
    <name evidence="2" type="ORF">niasHT_022078</name>
</gene>
<protein>
    <submittedName>
        <fullName evidence="2">Uncharacterized protein</fullName>
    </submittedName>
</protein>